<evidence type="ECO:0000313" key="2">
    <source>
        <dbReference type="Proteomes" id="UP001185706"/>
    </source>
</evidence>
<dbReference type="AlphaFoldDB" id="A0AAE4SYU2"/>
<reference evidence="1" key="1">
    <citation type="submission" date="2023-08" db="EMBL/GenBank/DDBJ databases">
        <title>Genomic characterization of the C. tuberculostearicum species complex, a ubiquitous member of the human skin microbiome.</title>
        <authorList>
            <person name="Ahmed N."/>
            <person name="Deming C."/>
            <person name="Conlan S."/>
            <person name="Segre J."/>
        </authorList>
    </citation>
    <scope>NUCLEOTIDE SEQUENCE</scope>
    <source>
        <strain evidence="1">CTNIH22</strain>
    </source>
</reference>
<accession>A0AAE4SYU2</accession>
<organism evidence="1 2">
    <name type="scientific">Corynebacterium tuberculostearicum</name>
    <dbReference type="NCBI Taxonomy" id="38304"/>
    <lineage>
        <taxon>Bacteria</taxon>
        <taxon>Bacillati</taxon>
        <taxon>Actinomycetota</taxon>
        <taxon>Actinomycetes</taxon>
        <taxon>Mycobacteriales</taxon>
        <taxon>Corynebacteriaceae</taxon>
        <taxon>Corynebacterium</taxon>
    </lineage>
</organism>
<comment type="caution">
    <text evidence="1">The sequence shown here is derived from an EMBL/GenBank/DDBJ whole genome shotgun (WGS) entry which is preliminary data.</text>
</comment>
<dbReference type="EMBL" id="JAVBIB010000008">
    <property type="protein sequence ID" value="MDV2419347.1"/>
    <property type="molecule type" value="Genomic_DNA"/>
</dbReference>
<proteinExistence type="predicted"/>
<evidence type="ECO:0000313" key="1">
    <source>
        <dbReference type="EMBL" id="MDV2419347.1"/>
    </source>
</evidence>
<dbReference type="RefSeq" id="WP_259885964.1">
    <property type="nucleotide sequence ID" value="NZ_CP073090.1"/>
</dbReference>
<sequence length="91" mass="10309">MNQTPFTNDDVAKRALEVINSLSTELSTTYKDLAAEANRSGKLLDAIEKQQKEISFLKQRVETLESTKALKLQRRYWKLKEGLPLGKGKNA</sequence>
<evidence type="ECO:0008006" key="3">
    <source>
        <dbReference type="Google" id="ProtNLM"/>
    </source>
</evidence>
<gene>
    <name evidence="1" type="ORF">RAE03_06070</name>
</gene>
<name>A0AAE4SYU2_9CORY</name>
<protein>
    <recommendedName>
        <fullName evidence="3">Transposase</fullName>
    </recommendedName>
</protein>
<dbReference type="Proteomes" id="UP001185706">
    <property type="component" value="Unassembled WGS sequence"/>
</dbReference>